<protein>
    <submittedName>
        <fullName evidence="1">Uncharacterized protein</fullName>
    </submittedName>
</protein>
<organism evidence="1">
    <name type="scientific">Eutreptiella gymnastica</name>
    <dbReference type="NCBI Taxonomy" id="73025"/>
    <lineage>
        <taxon>Eukaryota</taxon>
        <taxon>Discoba</taxon>
        <taxon>Euglenozoa</taxon>
        <taxon>Euglenida</taxon>
        <taxon>Spirocuta</taxon>
        <taxon>Euglenophyceae</taxon>
        <taxon>Eutreptiales</taxon>
        <taxon>Eutreptiaceae</taxon>
        <taxon>Eutreptiella</taxon>
    </lineage>
</organism>
<sequence>MDAAARSGQLFKGPAGHVLDLHAVASLLICAASSACPPRVLMTVSQQTRQVPQSPMQEISSTFSVVERRWRPRRPTCFSEVWGMKEEPLGFQFQGATDRPRPRTSVLCPKRVWAPTAKSKGIAKGLPSAANSFCPPNWNAPEMHPT</sequence>
<accession>A0A7S4G464</accession>
<gene>
    <name evidence="1" type="ORF">EGYM00163_LOCUS35881</name>
</gene>
<dbReference type="AlphaFoldDB" id="A0A7S4G464"/>
<dbReference type="EMBL" id="HBJA01104137">
    <property type="protein sequence ID" value="CAE0824646.1"/>
    <property type="molecule type" value="Transcribed_RNA"/>
</dbReference>
<evidence type="ECO:0000313" key="1">
    <source>
        <dbReference type="EMBL" id="CAE0824646.1"/>
    </source>
</evidence>
<proteinExistence type="predicted"/>
<name>A0A7S4G464_9EUGL</name>
<reference evidence="1" key="1">
    <citation type="submission" date="2021-01" db="EMBL/GenBank/DDBJ databases">
        <authorList>
            <person name="Corre E."/>
            <person name="Pelletier E."/>
            <person name="Niang G."/>
            <person name="Scheremetjew M."/>
            <person name="Finn R."/>
            <person name="Kale V."/>
            <person name="Holt S."/>
            <person name="Cochrane G."/>
            <person name="Meng A."/>
            <person name="Brown T."/>
            <person name="Cohen L."/>
        </authorList>
    </citation>
    <scope>NUCLEOTIDE SEQUENCE</scope>
    <source>
        <strain evidence="1">CCMP1594</strain>
    </source>
</reference>